<gene>
    <name evidence="6" type="primary">LOC110984886</name>
</gene>
<feature type="repeat" description="ANK" evidence="3">
    <location>
        <begin position="157"/>
        <end position="189"/>
    </location>
</feature>
<dbReference type="AlphaFoldDB" id="A0A8B7Z8P3"/>
<dbReference type="KEGG" id="aplc:110984886"/>
<dbReference type="Gene3D" id="1.25.40.20">
    <property type="entry name" value="Ankyrin repeat-containing domain"/>
    <property type="match status" value="1"/>
</dbReference>
<dbReference type="Pfam" id="PF12796">
    <property type="entry name" value="Ank_2"/>
    <property type="match status" value="3"/>
</dbReference>
<dbReference type="OMA" id="LASREEC"/>
<dbReference type="PROSITE" id="PS50225">
    <property type="entry name" value="SOCS"/>
    <property type="match status" value="1"/>
</dbReference>
<proteinExistence type="predicted"/>
<dbReference type="PRINTS" id="PR01415">
    <property type="entry name" value="ANKYRIN"/>
</dbReference>
<keyword evidence="5" id="KW-1185">Reference proteome</keyword>
<dbReference type="SUPFAM" id="SSF48403">
    <property type="entry name" value="Ankyrin repeat"/>
    <property type="match status" value="1"/>
</dbReference>
<name>A0A8B7Z8P3_ACAPL</name>
<dbReference type="OrthoDB" id="10252328at2759"/>
<dbReference type="InterPro" id="IPR036770">
    <property type="entry name" value="Ankyrin_rpt-contain_sf"/>
</dbReference>
<evidence type="ECO:0000256" key="1">
    <source>
        <dbReference type="ARBA" id="ARBA00022737"/>
    </source>
</evidence>
<dbReference type="InterPro" id="IPR002110">
    <property type="entry name" value="Ankyrin_rpt"/>
</dbReference>
<keyword evidence="1" id="KW-0677">Repeat</keyword>
<evidence type="ECO:0000259" key="4">
    <source>
        <dbReference type="PROSITE" id="PS50225"/>
    </source>
</evidence>
<feature type="repeat" description="ANK" evidence="3">
    <location>
        <begin position="25"/>
        <end position="57"/>
    </location>
</feature>
<keyword evidence="2 3" id="KW-0040">ANK repeat</keyword>
<reference evidence="6" key="1">
    <citation type="submission" date="2025-08" db="UniProtKB">
        <authorList>
            <consortium name="RefSeq"/>
        </authorList>
    </citation>
    <scope>IDENTIFICATION</scope>
</reference>
<dbReference type="GeneID" id="110984886"/>
<sequence length="289" mass="31478">MTCYPPGNHPYVRDQEYDQRVTLGHDRSSLHQAAQKGYLFMLHSLIEDGARVNITTYNGVTPLHDACSSGHVFCAKKLINAGGQLNAMDIDWHTPMTRACAEGKKECVELLVQSGAKLNMESEQFSPLHCAVAKGCLDSTSILLSVGAEVEKLDQNRLGTPLHAASYCHQTECARLLLQAGASPNTTRPEDEQTPLHVAASTSAPAETITLLLHHGSKLTARDKDGKTALDLAPIDSEAYGVLKHHQENVPLLSELCRGSVNKSLNDDRSSIMSLPLPEGIKAFLDYRK</sequence>
<dbReference type="PROSITE" id="PS50297">
    <property type="entry name" value="ANK_REP_REGION"/>
    <property type="match status" value="6"/>
</dbReference>
<evidence type="ECO:0000313" key="5">
    <source>
        <dbReference type="Proteomes" id="UP000694845"/>
    </source>
</evidence>
<feature type="repeat" description="ANK" evidence="3">
    <location>
        <begin position="123"/>
        <end position="155"/>
    </location>
</feature>
<protein>
    <submittedName>
        <fullName evidence="6">Ankyrin repeat and SOCS box protein 11-like</fullName>
    </submittedName>
</protein>
<dbReference type="SMART" id="SM00248">
    <property type="entry name" value="ANK"/>
    <property type="match status" value="6"/>
</dbReference>
<dbReference type="PANTHER" id="PTHR24171">
    <property type="entry name" value="ANKYRIN REPEAT DOMAIN-CONTAINING PROTEIN 39-RELATED"/>
    <property type="match status" value="1"/>
</dbReference>
<dbReference type="PANTHER" id="PTHR24171:SF10">
    <property type="entry name" value="ANKYRIN REPEAT DOMAIN-CONTAINING PROTEIN 29-LIKE"/>
    <property type="match status" value="1"/>
</dbReference>
<dbReference type="Proteomes" id="UP000694845">
    <property type="component" value="Unplaced"/>
</dbReference>
<organism evidence="5 6">
    <name type="scientific">Acanthaster planci</name>
    <name type="common">Crown-of-thorns starfish</name>
    <dbReference type="NCBI Taxonomy" id="133434"/>
    <lineage>
        <taxon>Eukaryota</taxon>
        <taxon>Metazoa</taxon>
        <taxon>Echinodermata</taxon>
        <taxon>Eleutherozoa</taxon>
        <taxon>Asterozoa</taxon>
        <taxon>Asteroidea</taxon>
        <taxon>Valvatacea</taxon>
        <taxon>Valvatida</taxon>
        <taxon>Acanthasteridae</taxon>
        <taxon>Acanthaster</taxon>
    </lineage>
</organism>
<feature type="repeat" description="ANK" evidence="3">
    <location>
        <begin position="91"/>
        <end position="123"/>
    </location>
</feature>
<dbReference type="PROSITE" id="PS50088">
    <property type="entry name" value="ANK_REPEAT"/>
    <property type="match status" value="6"/>
</dbReference>
<evidence type="ECO:0000256" key="2">
    <source>
        <dbReference type="ARBA" id="ARBA00023043"/>
    </source>
</evidence>
<accession>A0A8B7Z8P3</accession>
<dbReference type="Pfam" id="PF07525">
    <property type="entry name" value="SOCS_box"/>
    <property type="match status" value="1"/>
</dbReference>
<feature type="repeat" description="ANK" evidence="3">
    <location>
        <begin position="58"/>
        <end position="90"/>
    </location>
</feature>
<feature type="repeat" description="ANK" evidence="3">
    <location>
        <begin position="191"/>
        <end position="224"/>
    </location>
</feature>
<evidence type="ECO:0000313" key="6">
    <source>
        <dbReference type="RefSeq" id="XP_022101180.1"/>
    </source>
</evidence>
<evidence type="ECO:0000256" key="3">
    <source>
        <dbReference type="PROSITE-ProRule" id="PRU00023"/>
    </source>
</evidence>
<feature type="domain" description="SOCS box" evidence="4">
    <location>
        <begin position="243"/>
        <end position="289"/>
    </location>
</feature>
<dbReference type="RefSeq" id="XP_022101180.1">
    <property type="nucleotide sequence ID" value="XM_022245488.1"/>
</dbReference>
<dbReference type="InterPro" id="IPR001496">
    <property type="entry name" value="SOCS_box"/>
</dbReference>